<dbReference type="Pfam" id="PF00400">
    <property type="entry name" value="WD40"/>
    <property type="match status" value="1"/>
</dbReference>
<name>A0A8S1VKA3_PAROT</name>
<sequence>MSSQINPQVSVPKFLCQKEFCKNKSENMRTIFSCNLQKDLHIDSIINCKGCIGKKKDPSTNLCQINLDDLYLQLRTHKIHEKEILDYLGQQNQKLEQTIQNARNKIEEQARKIREIGQTIRQMCLFQENSKLMEFINREGQASLDLLIKMVQELRERILIVEDGGQNSQQQIQYNQDKLNVIYENGTIRIDEFLKNKLQQMAQMNSLFEKQVSLINNDNFNFNLERNQDVTSNYQKIEGNLSVKKIYNLRFNRSNNLFAIGTSNFDDQKANCMEIWKIENNKIELVQRLKQYPDVTAFCFSKKDDSLITGGLDYKIILWQQISNGENPYQDLGKMPNILTKGQINCIEINQNSKVLAIGSEDLIILGQNNNNWELISQSKQNVKNIAFSNCNKIIVVQCIKNKEEKIELYYIKEQDNQKIVIIPYIDLNQTQQNQTISSTRFVFSNLLNQVKVYKLNNNELSSVDNETIEQLNLIQKNGIGFCSNFNSTSLLAYSQNINDKAVTQILKINENNQVTLLQSIQQKGQKLFFSNGGKILVIWDGNNLVVFKNQSNAR</sequence>
<protein>
    <recommendedName>
        <fullName evidence="4">WD40-repeat-containing domain</fullName>
    </recommendedName>
</protein>
<comment type="caution">
    <text evidence="2">The sequence shown here is derived from an EMBL/GenBank/DDBJ whole genome shotgun (WGS) entry which is preliminary data.</text>
</comment>
<evidence type="ECO:0000313" key="3">
    <source>
        <dbReference type="Proteomes" id="UP000683925"/>
    </source>
</evidence>
<dbReference type="OMA" id="NCIEINQ"/>
<feature type="coiled-coil region" evidence="1">
    <location>
        <begin position="85"/>
        <end position="119"/>
    </location>
</feature>
<gene>
    <name evidence="2" type="ORF">POCTA_138.1.T0650027</name>
</gene>
<proteinExistence type="predicted"/>
<dbReference type="Proteomes" id="UP000683925">
    <property type="component" value="Unassembled WGS sequence"/>
</dbReference>
<keyword evidence="1" id="KW-0175">Coiled coil</keyword>
<dbReference type="EMBL" id="CAJJDP010000064">
    <property type="protein sequence ID" value="CAD8175106.1"/>
    <property type="molecule type" value="Genomic_DNA"/>
</dbReference>
<dbReference type="InterPro" id="IPR001680">
    <property type="entry name" value="WD40_rpt"/>
</dbReference>
<accession>A0A8S1VKA3</accession>
<reference evidence="2" key="1">
    <citation type="submission" date="2021-01" db="EMBL/GenBank/DDBJ databases">
        <authorList>
            <consortium name="Genoscope - CEA"/>
            <person name="William W."/>
        </authorList>
    </citation>
    <scope>NUCLEOTIDE SEQUENCE</scope>
</reference>
<evidence type="ECO:0008006" key="4">
    <source>
        <dbReference type="Google" id="ProtNLM"/>
    </source>
</evidence>
<keyword evidence="3" id="KW-1185">Reference proteome</keyword>
<evidence type="ECO:0000256" key="1">
    <source>
        <dbReference type="SAM" id="Coils"/>
    </source>
</evidence>
<dbReference type="OrthoDB" id="309942at2759"/>
<dbReference type="AlphaFoldDB" id="A0A8S1VKA3"/>
<organism evidence="2 3">
    <name type="scientific">Paramecium octaurelia</name>
    <dbReference type="NCBI Taxonomy" id="43137"/>
    <lineage>
        <taxon>Eukaryota</taxon>
        <taxon>Sar</taxon>
        <taxon>Alveolata</taxon>
        <taxon>Ciliophora</taxon>
        <taxon>Intramacronucleata</taxon>
        <taxon>Oligohymenophorea</taxon>
        <taxon>Peniculida</taxon>
        <taxon>Parameciidae</taxon>
        <taxon>Paramecium</taxon>
    </lineage>
</organism>
<evidence type="ECO:0000313" key="2">
    <source>
        <dbReference type="EMBL" id="CAD8175106.1"/>
    </source>
</evidence>